<organism evidence="1 2">
    <name type="scientific">Prorocentrum cordatum</name>
    <dbReference type="NCBI Taxonomy" id="2364126"/>
    <lineage>
        <taxon>Eukaryota</taxon>
        <taxon>Sar</taxon>
        <taxon>Alveolata</taxon>
        <taxon>Dinophyceae</taxon>
        <taxon>Prorocentrales</taxon>
        <taxon>Prorocentraceae</taxon>
        <taxon>Prorocentrum</taxon>
    </lineage>
</organism>
<reference evidence="1" key="1">
    <citation type="submission" date="2023-10" db="EMBL/GenBank/DDBJ databases">
        <authorList>
            <person name="Chen Y."/>
            <person name="Shah S."/>
            <person name="Dougan E. K."/>
            <person name="Thang M."/>
            <person name="Chan C."/>
        </authorList>
    </citation>
    <scope>NUCLEOTIDE SEQUENCE [LARGE SCALE GENOMIC DNA]</scope>
</reference>
<protein>
    <submittedName>
        <fullName evidence="1">Uncharacterized protein</fullName>
    </submittedName>
</protein>
<gene>
    <name evidence="1" type="ORF">PCOR1329_LOCUS67574</name>
</gene>
<evidence type="ECO:0000313" key="2">
    <source>
        <dbReference type="Proteomes" id="UP001189429"/>
    </source>
</evidence>
<feature type="non-terminal residue" evidence="1">
    <location>
        <position position="55"/>
    </location>
</feature>
<evidence type="ECO:0000313" key="1">
    <source>
        <dbReference type="EMBL" id="CAK0886160.1"/>
    </source>
</evidence>
<name>A0ABN9WI44_9DINO</name>
<sequence length="55" mass="6008">ALVVKLNQEASIVPDESAQSVPAFKPIALADLVEGQVLQLEVVMRNQLPLRELKV</sequence>
<proteinExistence type="predicted"/>
<feature type="non-terminal residue" evidence="1">
    <location>
        <position position="1"/>
    </location>
</feature>
<comment type="caution">
    <text evidence="1">The sequence shown here is derived from an EMBL/GenBank/DDBJ whole genome shotgun (WGS) entry which is preliminary data.</text>
</comment>
<dbReference type="Proteomes" id="UP001189429">
    <property type="component" value="Unassembled WGS sequence"/>
</dbReference>
<dbReference type="EMBL" id="CAUYUJ010018763">
    <property type="protein sequence ID" value="CAK0886160.1"/>
    <property type="molecule type" value="Genomic_DNA"/>
</dbReference>
<keyword evidence="2" id="KW-1185">Reference proteome</keyword>
<accession>A0ABN9WI44</accession>